<gene>
    <name evidence="1" type="ORF">WFH_00083</name>
</gene>
<proteinExistence type="predicted"/>
<keyword evidence="2" id="KW-1185">Reference proteome</keyword>
<accession>A0A482MTJ1</accession>
<organism evidence="1 2">
    <name type="scientific">Escherichia phage vB_EcoM_WFH</name>
    <dbReference type="NCBI Taxonomy" id="2508192"/>
    <lineage>
        <taxon>Viruses</taxon>
        <taxon>Duplodnaviria</taxon>
        <taxon>Heunggongvirae</taxon>
        <taxon>Uroviricota</taxon>
        <taxon>Caudoviricetes</taxon>
        <taxon>Lindbergviridae</taxon>
        <taxon>Wifcevirus</taxon>
        <taxon>Wifcevirus WFH</taxon>
    </lineage>
</organism>
<evidence type="ECO:0000313" key="1">
    <source>
        <dbReference type="EMBL" id="QBQ77371.1"/>
    </source>
</evidence>
<dbReference type="EMBL" id="MK373776">
    <property type="protein sequence ID" value="QBQ77371.1"/>
    <property type="molecule type" value="Genomic_DNA"/>
</dbReference>
<evidence type="ECO:0000313" key="2">
    <source>
        <dbReference type="Proteomes" id="UP000310512"/>
    </source>
</evidence>
<sequence>MMEDYINAMYMAFYVVQLPNGAVFYGEYTFDVQYDVSERTVLTRELIADLKDDIKRVARQQFNLDDTVIVRITGITEVQ</sequence>
<protein>
    <submittedName>
        <fullName evidence="1">Uncharacterized protein</fullName>
    </submittedName>
</protein>
<dbReference type="Proteomes" id="UP000310512">
    <property type="component" value="Segment"/>
</dbReference>
<name>A0A482MTJ1_9CAUD</name>
<reference evidence="1 2" key="1">
    <citation type="submission" date="2019-01" db="EMBL/GenBank/DDBJ databases">
        <title>Still something new to discover - new insights into E. coli phage diversity and taxonomy.</title>
        <authorList>
            <person name="Korf I.H.E."/>
            <person name="Adriaennsens E."/>
            <person name="Dreiseikelmann B."/>
            <person name="Kropinski A."/>
            <person name="Nimtz M."/>
            <person name="Meier-Kolthoff J.P."/>
            <person name="Rohde M."/>
            <person name="van Raaij M."/>
            <person name="Wittmann J."/>
        </authorList>
    </citation>
    <scope>NUCLEOTIDE SEQUENCE [LARGE SCALE GENOMIC DNA]</scope>
</reference>